<feature type="transmembrane region" description="Helical" evidence="2">
    <location>
        <begin position="6"/>
        <end position="29"/>
    </location>
</feature>
<dbReference type="Proteomes" id="UP000824998">
    <property type="component" value="Unassembled WGS sequence"/>
</dbReference>
<evidence type="ECO:0000313" key="3">
    <source>
        <dbReference type="EMBL" id="KAG9236660.1"/>
    </source>
</evidence>
<dbReference type="EMBL" id="MU251402">
    <property type="protein sequence ID" value="KAG9236660.1"/>
    <property type="molecule type" value="Genomic_DNA"/>
</dbReference>
<keyword evidence="2" id="KW-0472">Membrane</keyword>
<feature type="region of interest" description="Disordered" evidence="1">
    <location>
        <begin position="174"/>
        <end position="219"/>
    </location>
</feature>
<organism evidence="3 4">
    <name type="scientific">Amylocarpus encephaloides</name>
    <dbReference type="NCBI Taxonomy" id="45428"/>
    <lineage>
        <taxon>Eukaryota</taxon>
        <taxon>Fungi</taxon>
        <taxon>Dikarya</taxon>
        <taxon>Ascomycota</taxon>
        <taxon>Pezizomycotina</taxon>
        <taxon>Leotiomycetes</taxon>
        <taxon>Helotiales</taxon>
        <taxon>Helotiales incertae sedis</taxon>
        <taxon>Amylocarpus</taxon>
    </lineage>
</organism>
<evidence type="ECO:0000256" key="2">
    <source>
        <dbReference type="SAM" id="Phobius"/>
    </source>
</evidence>
<reference evidence="3" key="1">
    <citation type="journal article" date="2021" name="IMA Fungus">
        <title>Genomic characterization of three marine fungi, including Emericellopsis atlantica sp. nov. with signatures of a generalist lifestyle and marine biomass degradation.</title>
        <authorList>
            <person name="Hagestad O.C."/>
            <person name="Hou L."/>
            <person name="Andersen J.H."/>
            <person name="Hansen E.H."/>
            <person name="Altermark B."/>
            <person name="Li C."/>
            <person name="Kuhnert E."/>
            <person name="Cox R.J."/>
            <person name="Crous P.W."/>
            <person name="Spatafora J.W."/>
            <person name="Lail K."/>
            <person name="Amirebrahimi M."/>
            <person name="Lipzen A."/>
            <person name="Pangilinan J."/>
            <person name="Andreopoulos W."/>
            <person name="Hayes R.D."/>
            <person name="Ng V."/>
            <person name="Grigoriev I.V."/>
            <person name="Jackson S.A."/>
            <person name="Sutton T.D.S."/>
            <person name="Dobson A.D.W."/>
            <person name="Rama T."/>
        </authorList>
    </citation>
    <scope>NUCLEOTIDE SEQUENCE</scope>
    <source>
        <strain evidence="3">TRa018bII</strain>
    </source>
</reference>
<evidence type="ECO:0000313" key="4">
    <source>
        <dbReference type="Proteomes" id="UP000824998"/>
    </source>
</evidence>
<dbReference type="AlphaFoldDB" id="A0A9P7YP48"/>
<keyword evidence="2" id="KW-1133">Transmembrane helix</keyword>
<feature type="compositionally biased region" description="Basic and acidic residues" evidence="1">
    <location>
        <begin position="181"/>
        <end position="197"/>
    </location>
</feature>
<gene>
    <name evidence="3" type="ORF">BJ875DRAFT_524464</name>
</gene>
<keyword evidence="4" id="KW-1185">Reference proteome</keyword>
<protein>
    <submittedName>
        <fullName evidence="3">Uncharacterized protein</fullName>
    </submittedName>
</protein>
<sequence length="257" mass="29201">MEQHTALGLFIVVSVLTLLSCVIAIPYGYRYWKIRSLCLKDFERLSTEAKELNGKTLEIKNDVDQDNTAAECIKMTNQELLGTAEEWDDGIRTALTAWGDFVQMQQEEKPQYPIDLEKQPRMGADDLAKQRKNHARFMIKFMRAKVIEGIEQRKEISVQLLRIHLAVKSRSSKWQASQANRRLDDGREIIHEKGNKSEDDESSVTSSTTSSPCRESPSLNSIIIALDPIDAMFERPPSRMVASEQEGRGQSVCAREI</sequence>
<feature type="region of interest" description="Disordered" evidence="1">
    <location>
        <begin position="235"/>
        <end position="257"/>
    </location>
</feature>
<keyword evidence="2" id="KW-0812">Transmembrane</keyword>
<proteinExistence type="predicted"/>
<accession>A0A9P7YP48</accession>
<dbReference type="OrthoDB" id="3562908at2759"/>
<comment type="caution">
    <text evidence="3">The sequence shown here is derived from an EMBL/GenBank/DDBJ whole genome shotgun (WGS) entry which is preliminary data.</text>
</comment>
<name>A0A9P7YP48_9HELO</name>
<evidence type="ECO:0000256" key="1">
    <source>
        <dbReference type="SAM" id="MobiDB-lite"/>
    </source>
</evidence>